<protein>
    <submittedName>
        <fullName evidence="3">NAD(P)/FAD-binding protein YdhS</fullName>
    </submittedName>
</protein>
<reference evidence="3 4" key="1">
    <citation type="submission" date="2023-07" db="EMBL/GenBank/DDBJ databases">
        <title>Sorghum-associated microbial communities from plants grown in Nebraska, USA.</title>
        <authorList>
            <person name="Schachtman D."/>
        </authorList>
    </citation>
    <scope>NUCLEOTIDE SEQUENCE [LARGE SCALE GENOMIC DNA]</scope>
    <source>
        <strain evidence="3 4">DS1307</strain>
    </source>
</reference>
<organism evidence="3 4">
    <name type="scientific">Neorhizobium huautlense</name>
    <dbReference type="NCBI Taxonomy" id="67774"/>
    <lineage>
        <taxon>Bacteria</taxon>
        <taxon>Pseudomonadati</taxon>
        <taxon>Pseudomonadota</taxon>
        <taxon>Alphaproteobacteria</taxon>
        <taxon>Hyphomicrobiales</taxon>
        <taxon>Rhizobiaceae</taxon>
        <taxon>Rhizobium/Agrobacterium group</taxon>
        <taxon>Neorhizobium</taxon>
    </lineage>
</organism>
<dbReference type="PANTHER" id="PTHR40254:SF1">
    <property type="entry name" value="BLR0577 PROTEIN"/>
    <property type="match status" value="1"/>
</dbReference>
<gene>
    <name evidence="3" type="ORF">J2T09_004890</name>
</gene>
<dbReference type="InterPro" id="IPR036188">
    <property type="entry name" value="FAD/NAD-bd_sf"/>
</dbReference>
<evidence type="ECO:0000259" key="2">
    <source>
        <dbReference type="Pfam" id="PF13454"/>
    </source>
</evidence>
<feature type="domain" description="FAD-dependent urate hydroxylase HpyO/Asp monooxygenase CreE-like FAD/NAD(P)-binding" evidence="2">
    <location>
        <begin position="6"/>
        <end position="167"/>
    </location>
</feature>
<dbReference type="InterPro" id="IPR052189">
    <property type="entry name" value="L-asp_N-monooxygenase_NS-form"/>
</dbReference>
<proteinExistence type="predicted"/>
<dbReference type="RefSeq" id="WP_306839394.1">
    <property type="nucleotide sequence ID" value="NZ_JAUSRF010000022.1"/>
</dbReference>
<keyword evidence="4" id="KW-1185">Reference proteome</keyword>
<accession>A0ABT9Q0W0</accession>
<feature type="region of interest" description="Disordered" evidence="1">
    <location>
        <begin position="547"/>
        <end position="566"/>
    </location>
</feature>
<dbReference type="EMBL" id="JAUSRF010000022">
    <property type="protein sequence ID" value="MDP9840110.1"/>
    <property type="molecule type" value="Genomic_DNA"/>
</dbReference>
<dbReference type="Pfam" id="PF13454">
    <property type="entry name" value="NAD_binding_9"/>
    <property type="match status" value="1"/>
</dbReference>
<dbReference type="PANTHER" id="PTHR40254">
    <property type="entry name" value="BLR0577 PROTEIN"/>
    <property type="match status" value="1"/>
</dbReference>
<evidence type="ECO:0000256" key="1">
    <source>
        <dbReference type="SAM" id="MobiDB-lite"/>
    </source>
</evidence>
<evidence type="ECO:0000313" key="3">
    <source>
        <dbReference type="EMBL" id="MDP9840110.1"/>
    </source>
</evidence>
<evidence type="ECO:0000313" key="4">
    <source>
        <dbReference type="Proteomes" id="UP001241472"/>
    </source>
</evidence>
<dbReference type="InterPro" id="IPR038732">
    <property type="entry name" value="HpyO/CreE_NAD-binding"/>
</dbReference>
<dbReference type="SUPFAM" id="SSF51905">
    <property type="entry name" value="FAD/NAD(P)-binding domain"/>
    <property type="match status" value="1"/>
</dbReference>
<dbReference type="Proteomes" id="UP001241472">
    <property type="component" value="Unassembled WGS sequence"/>
</dbReference>
<name>A0ABT9Q0W0_9HYPH</name>
<sequence length="566" mass="62396">MHKSVAIVGSGPTAIYALQELISCPLPLSISIYEASAVAGKGTPYQYGFNDPVMLSNIPSVEIPTLPETLVDWLRGTTDEYLSEFDLVRGEINDRSFYPRVVLGDFFRTQFKSIVAEGEQRRHDITVVESCRVTDVAMVNSQFELVRSINGREEREVFDFVVAATGHNFPTDPETSPGYFSAPWPAEKLKSVPCGPVGILGTSLSAIDAVVTVATDFGAFRRGTDGKLIYSPHDGCENFSAVMMSRKGLLPEADFYFPIPYEAPRICTREAVDERCALGASGLLDDIFDLFRAEILDADPQYAALIGLDGLTVDTFAAAYYGQRDQVDPFIWAERNLIEAKNNYRRQYTVPWRYAILITHEIIETAVSYLNADDLHRFNRSFKGIFADEYATVPHLSIERLLALHAAGKLSILALGDESQISTDSIDRGASVHLPAGSRYFQTFIDATGQQSLSADESLFPTLVDQGLIREAKTLTARGNHVRTGGIDVDARCRPAVRGIAAARRLFIPAVSYLLHKRPFIQGITSAAELGKIVGEAIKDDVTRLRRTRRRPKGVPTSAKVLSLTD</sequence>
<comment type="caution">
    <text evidence="3">The sequence shown here is derived from an EMBL/GenBank/DDBJ whole genome shotgun (WGS) entry which is preliminary data.</text>
</comment>
<dbReference type="Gene3D" id="3.50.50.60">
    <property type="entry name" value="FAD/NAD(P)-binding domain"/>
    <property type="match status" value="1"/>
</dbReference>